<name>A0A074ZJD4_OPIVI</name>
<dbReference type="EMBL" id="KL596722">
    <property type="protein sequence ID" value="KER27448.1"/>
    <property type="molecule type" value="Genomic_DNA"/>
</dbReference>
<evidence type="ECO:0000313" key="4">
    <source>
        <dbReference type="Proteomes" id="UP000054324"/>
    </source>
</evidence>
<dbReference type="GeneID" id="20319671"/>
<dbReference type="Pfam" id="PF05351">
    <property type="entry name" value="GMP_PDE_delta"/>
    <property type="match status" value="1"/>
</dbReference>
<comment type="similarity">
    <text evidence="1">Belongs to the PDE6D/unc-119 family.</text>
</comment>
<dbReference type="Proteomes" id="UP000054324">
    <property type="component" value="Unassembled WGS sequence"/>
</dbReference>
<keyword evidence="4" id="KW-1185">Reference proteome</keyword>
<gene>
    <name evidence="3" type="ORF">T265_05489</name>
</gene>
<proteinExistence type="inferred from homology"/>
<dbReference type="GO" id="GO:0005737">
    <property type="term" value="C:cytoplasm"/>
    <property type="evidence" value="ECO:0007669"/>
    <property type="project" value="TreeGrafter"/>
</dbReference>
<dbReference type="CTD" id="20319671"/>
<dbReference type="PANTHER" id="PTHR12976:SF0">
    <property type="entry name" value="RETINAL ROD RHODOPSIN-SENSITIVE CGMP 3',5'-CYCLIC PHOSPHODIESTERASE SUBUNIT DELTA"/>
    <property type="match status" value="1"/>
</dbReference>
<dbReference type="STRING" id="6198.A0A074ZJD4"/>
<dbReference type="OrthoDB" id="10248777at2759"/>
<dbReference type="SUPFAM" id="SSF81296">
    <property type="entry name" value="E set domains"/>
    <property type="match status" value="1"/>
</dbReference>
<evidence type="ECO:0000256" key="1">
    <source>
        <dbReference type="ARBA" id="ARBA00008102"/>
    </source>
</evidence>
<dbReference type="InterPro" id="IPR037036">
    <property type="entry name" value="PDED_dom_sf"/>
</dbReference>
<dbReference type="InterPro" id="IPR008015">
    <property type="entry name" value="PDED_dom"/>
</dbReference>
<dbReference type="KEGG" id="ovi:T265_05489"/>
<dbReference type="InterPro" id="IPR014756">
    <property type="entry name" value="Ig_E-set"/>
</dbReference>
<protein>
    <recommendedName>
        <fullName evidence="2">GMP phosphodiesterase delta subunit domain-containing protein</fullName>
    </recommendedName>
</protein>
<accession>A0A074ZJD4</accession>
<dbReference type="AlphaFoldDB" id="A0A074ZJD4"/>
<sequence>MATCSVCQSPDFFEGLFSRNHAEDWNEPEESKQWVGSEAHKPLPANSYALVIVVSSYEDPQVGHINEWTFEFGFVIPGSTNTWQSLFEADKADRMIPAKLLRYFELTRRVVASNQLPGRNRSAVYPLLGGREKLHPDSHHAEV</sequence>
<evidence type="ECO:0000259" key="2">
    <source>
        <dbReference type="Pfam" id="PF05351"/>
    </source>
</evidence>
<feature type="domain" description="GMP phosphodiesterase delta subunit" evidence="2">
    <location>
        <begin position="65"/>
        <end position="105"/>
    </location>
</feature>
<dbReference type="PANTHER" id="PTHR12976">
    <property type="entry name" value="RETINAL ROD RHODOPSIN-SENSITIVE CGMP 3',5'-CYCLIC PHOSPHODIESTERASE DELTA-SUBUNIT"/>
    <property type="match status" value="1"/>
</dbReference>
<reference evidence="3 4" key="1">
    <citation type="submission" date="2013-11" db="EMBL/GenBank/DDBJ databases">
        <title>Opisthorchis viverrini - life in the bile duct.</title>
        <authorList>
            <person name="Young N.D."/>
            <person name="Nagarajan N."/>
            <person name="Lin S.J."/>
            <person name="Korhonen P.K."/>
            <person name="Jex A.R."/>
            <person name="Hall R.S."/>
            <person name="Safavi-Hemami H."/>
            <person name="Kaewkong W."/>
            <person name="Bertrand D."/>
            <person name="Gao S."/>
            <person name="Seet Q."/>
            <person name="Wongkham S."/>
            <person name="Teh B.T."/>
            <person name="Wongkham C."/>
            <person name="Intapan P.M."/>
            <person name="Maleewong W."/>
            <person name="Yang X."/>
            <person name="Hu M."/>
            <person name="Wang Z."/>
            <person name="Hofmann A."/>
            <person name="Sternberg P.W."/>
            <person name="Tan P."/>
            <person name="Wang J."/>
            <person name="Gasser R.B."/>
        </authorList>
    </citation>
    <scope>NUCLEOTIDE SEQUENCE [LARGE SCALE GENOMIC DNA]</scope>
</reference>
<organism evidence="3 4">
    <name type="scientific">Opisthorchis viverrini</name>
    <name type="common">Southeast Asian liver fluke</name>
    <dbReference type="NCBI Taxonomy" id="6198"/>
    <lineage>
        <taxon>Eukaryota</taxon>
        <taxon>Metazoa</taxon>
        <taxon>Spiralia</taxon>
        <taxon>Lophotrochozoa</taxon>
        <taxon>Platyhelminthes</taxon>
        <taxon>Trematoda</taxon>
        <taxon>Digenea</taxon>
        <taxon>Opisthorchiida</taxon>
        <taxon>Opisthorchiata</taxon>
        <taxon>Opisthorchiidae</taxon>
        <taxon>Opisthorchis</taxon>
    </lineage>
</organism>
<dbReference type="RefSeq" id="XP_009168775.1">
    <property type="nucleotide sequence ID" value="XM_009170511.1"/>
</dbReference>
<evidence type="ECO:0000313" key="3">
    <source>
        <dbReference type="EMBL" id="KER27448.1"/>
    </source>
</evidence>
<dbReference type="Gene3D" id="2.70.50.40">
    <property type="entry name" value="GMP phosphodiesterase, delta subunit"/>
    <property type="match status" value="1"/>
</dbReference>